<evidence type="ECO:0000313" key="2">
    <source>
        <dbReference type="EMBL" id="MBP0443580.1"/>
    </source>
</evidence>
<organism evidence="2 3">
    <name type="scientific">Pararoseomonas baculiformis</name>
    <dbReference type="NCBI Taxonomy" id="2820812"/>
    <lineage>
        <taxon>Bacteria</taxon>
        <taxon>Pseudomonadati</taxon>
        <taxon>Pseudomonadota</taxon>
        <taxon>Alphaproteobacteria</taxon>
        <taxon>Acetobacterales</taxon>
        <taxon>Acetobacteraceae</taxon>
        <taxon>Pararoseomonas</taxon>
    </lineage>
</organism>
<proteinExistence type="predicted"/>
<protein>
    <submittedName>
        <fullName evidence="2">Uncharacterized protein</fullName>
    </submittedName>
</protein>
<reference evidence="2 3" key="1">
    <citation type="submission" date="2021-03" db="EMBL/GenBank/DDBJ databases">
        <authorList>
            <person name="So Y."/>
        </authorList>
    </citation>
    <scope>NUCLEOTIDE SEQUENCE [LARGE SCALE GENOMIC DNA]</scope>
    <source>
        <strain evidence="2 3">SSH11</strain>
    </source>
</reference>
<dbReference type="EMBL" id="JAGIZB010000002">
    <property type="protein sequence ID" value="MBP0443580.1"/>
    <property type="molecule type" value="Genomic_DNA"/>
</dbReference>
<feature type="region of interest" description="Disordered" evidence="1">
    <location>
        <begin position="83"/>
        <end position="105"/>
    </location>
</feature>
<sequence>MTTPLALQVQIMRLTSAIQTLSAQNQLLQAALVGLAHGADEAAQEMARMVESAALHPQVLLVATGENAVEVDSNRATLAAKPAEVLRGEADAPPPPRKPALRVVE</sequence>
<evidence type="ECO:0000313" key="3">
    <source>
        <dbReference type="Proteomes" id="UP000681594"/>
    </source>
</evidence>
<comment type="caution">
    <text evidence="2">The sequence shown here is derived from an EMBL/GenBank/DDBJ whole genome shotgun (WGS) entry which is preliminary data.</text>
</comment>
<accession>A0ABS4A9A0</accession>
<keyword evidence="3" id="KW-1185">Reference proteome</keyword>
<name>A0ABS4A9A0_9PROT</name>
<gene>
    <name evidence="2" type="ORF">J8J14_02210</name>
</gene>
<evidence type="ECO:0000256" key="1">
    <source>
        <dbReference type="SAM" id="MobiDB-lite"/>
    </source>
</evidence>
<dbReference type="Proteomes" id="UP000681594">
    <property type="component" value="Unassembled WGS sequence"/>
</dbReference>
<dbReference type="RefSeq" id="WP_209377812.1">
    <property type="nucleotide sequence ID" value="NZ_JAGIZB010000002.1"/>
</dbReference>